<feature type="region of interest" description="Disordered" evidence="12">
    <location>
        <begin position="1"/>
        <end position="98"/>
    </location>
</feature>
<evidence type="ECO:0000256" key="8">
    <source>
        <dbReference type="ARBA" id="ARBA00022860"/>
    </source>
</evidence>
<evidence type="ECO:0000256" key="1">
    <source>
        <dbReference type="ARBA" id="ARBA00004123"/>
    </source>
</evidence>
<dbReference type="AlphaFoldDB" id="A0A9W7GG64"/>
<dbReference type="InterPro" id="IPR051185">
    <property type="entry name" value="ASPM"/>
</dbReference>
<evidence type="ECO:0000256" key="4">
    <source>
        <dbReference type="ARBA" id="ARBA00022553"/>
    </source>
</evidence>
<feature type="compositionally biased region" description="Polar residues" evidence="12">
    <location>
        <begin position="1"/>
        <end position="11"/>
    </location>
</feature>
<reference evidence="15" key="1">
    <citation type="journal article" date="2023" name="Commun. Biol.">
        <title>Genome analysis of Parmales, the sister group of diatoms, reveals the evolutionary specialization of diatoms from phago-mixotrophs to photoautotrophs.</title>
        <authorList>
            <person name="Ban H."/>
            <person name="Sato S."/>
            <person name="Yoshikawa S."/>
            <person name="Yamada K."/>
            <person name="Nakamura Y."/>
            <person name="Ichinomiya M."/>
            <person name="Sato N."/>
            <person name="Blanc-Mathieu R."/>
            <person name="Endo H."/>
            <person name="Kuwata A."/>
            <person name="Ogata H."/>
        </authorList>
    </citation>
    <scope>NUCLEOTIDE SEQUENCE [LARGE SCALE GENOMIC DNA]</scope>
</reference>
<keyword evidence="8" id="KW-0112">Calmodulin-binding</keyword>
<organism evidence="14 15">
    <name type="scientific">Triparma columacea</name>
    <dbReference type="NCBI Taxonomy" id="722753"/>
    <lineage>
        <taxon>Eukaryota</taxon>
        <taxon>Sar</taxon>
        <taxon>Stramenopiles</taxon>
        <taxon>Ochrophyta</taxon>
        <taxon>Bolidophyceae</taxon>
        <taxon>Parmales</taxon>
        <taxon>Triparmaceae</taxon>
        <taxon>Triparma</taxon>
    </lineage>
</organism>
<feature type="non-terminal residue" evidence="14">
    <location>
        <position position="1191"/>
    </location>
</feature>
<dbReference type="EMBL" id="BRYA01000228">
    <property type="protein sequence ID" value="GMI44842.1"/>
    <property type="molecule type" value="Genomic_DNA"/>
</dbReference>
<protein>
    <recommendedName>
        <fullName evidence="13">Calponin-homology (CH) domain-containing protein</fullName>
    </recommendedName>
</protein>
<feature type="compositionally biased region" description="Low complexity" evidence="12">
    <location>
        <begin position="278"/>
        <end position="292"/>
    </location>
</feature>
<evidence type="ECO:0000256" key="6">
    <source>
        <dbReference type="ARBA" id="ARBA00022737"/>
    </source>
</evidence>
<dbReference type="PANTHER" id="PTHR22706:SF1">
    <property type="entry name" value="ASSEMBLY FACTOR FOR SPINDLE MICROTUBULES"/>
    <property type="match status" value="1"/>
</dbReference>
<keyword evidence="6" id="KW-0677">Repeat</keyword>
<evidence type="ECO:0000256" key="11">
    <source>
        <dbReference type="ARBA" id="ARBA00023306"/>
    </source>
</evidence>
<feature type="compositionally biased region" description="Low complexity" evidence="12">
    <location>
        <begin position="19"/>
        <end position="35"/>
    </location>
</feature>
<evidence type="ECO:0000256" key="3">
    <source>
        <dbReference type="ARBA" id="ARBA00022490"/>
    </source>
</evidence>
<feature type="domain" description="Calponin-homology (CH)" evidence="13">
    <location>
        <begin position="580"/>
        <end position="699"/>
    </location>
</feature>
<sequence>MSTIPTPIDTTNTEKENPTIITSAKSSKATSKTSINSPSRGLSPRAPNASTFSSSHTSSTASNSSVFRRSSTNTSMMIFSPPSKPPSSSTDLPPPPPTAPTMMLGKFSESIWIDFGSINNQVGVPRSMPFKLKAADSTTEVHVSKVPKKKGFEVDFEKVTVEKGTERICNVTWTPLYDGGVREVILLKLPGMGRLQITVHGSASGGTAAPTKTTQSTKNALNKFKTRLSTSKLTKKVPLPAPPPPSSSVSAPADAPKAVKPLRRKSTSFNPPPPVSSKPPSTSSTSSTSDSTLASTSVYDESWASKQQHAFTEWLNYTFQPTEDVAHEEDMQMLIQASNSADERESKEAQKNIDRAALRSLVIHRRNATAKKASHALYSEDEFQKLLYTVDTEIKEERLSVRKDRDMYADLGLRSQIVSLILSYRPEWLKLALETMFDEDTVVPDGVQKKENSAQVSEKDDDDKKRIIMAARKQQATTGKTTMSRTQLALKRFVVDRVLGDPAIRAKYTKGKCRMPSGKFEKMYKDELRKVALHRVITLIALLDKSRNANILDKTPCLFNVNGEVKSTKDLLQNICRDFLSGEGDFIKHLKHMGLDVTYQQKFIDEYDFAVENLAVDLRDGIRLCRMTEILTGDTKFGLSKKLRVPAVSRLQKLHNVGIALKGLADAGVGVGTLTAKDVVDGNRQGVLSLLWRCMVHFKLGELLNKEVLEQEIRDVRRASKRRTIAGIGYKAVRSADDLSMKEAELTSLLLTWCQEVCATFGLAVENFTSSFADGKALCLLIHYYHPAILPRSEILSTTTDLKTSYKTITEENYKHAVMNEQKNGRLARRTMGELGGIPTMLNDFDTTCMPEEKCMVGCVAYLCSRLIESSSEIQATLVIQSAYRRWFGGQLYQQKFVEAKKIWKWWKACKKRWGDRREAELGKAVAKIETFVLKSKKRRKARKDGKLLREKWMRASTVLCNAVRAWNARRMLEGLKEELREIQEIASTTIQSGVRMKLAKLKADRLRDGMREAAATFIQARFRSFSAQIELVTSLFSVTMIQRQARIMLWRRQRNLAATMIQKYWRLQLAQIQMALEDLAATQIQSVARGMFGRASFAARMKEVEMAAEEMMKMEAFAAAIIQSNVRGIIVRNELFFQNFAATEVQRTWRGYREWNQFGEMLGAAIVLQGLVRGKIAREAFKSVLGATIL</sequence>
<keyword evidence="15" id="KW-1185">Reference proteome</keyword>
<keyword evidence="7" id="KW-0498">Mitosis</keyword>
<keyword evidence="5" id="KW-0132">Cell division</keyword>
<feature type="compositionally biased region" description="Low complexity" evidence="12">
    <location>
        <begin position="227"/>
        <end position="238"/>
    </location>
</feature>
<keyword evidence="10" id="KW-0539">Nucleus</keyword>
<dbReference type="CDD" id="cd21223">
    <property type="entry name" value="CH_ASPM_rpt1"/>
    <property type="match status" value="1"/>
</dbReference>
<feature type="domain" description="Calponin-homology (CH)" evidence="13">
    <location>
        <begin position="744"/>
        <end position="868"/>
    </location>
</feature>
<evidence type="ECO:0000256" key="9">
    <source>
        <dbReference type="ARBA" id="ARBA00023054"/>
    </source>
</evidence>
<gene>
    <name evidence="14" type="ORF">TrCOL_g13093</name>
</gene>
<comment type="caution">
    <text evidence="14">The sequence shown here is derived from an EMBL/GenBank/DDBJ whole genome shotgun (WGS) entry which is preliminary data.</text>
</comment>
<dbReference type="PANTHER" id="PTHR22706">
    <property type="entry name" value="ASSEMBLY FACTOR FOR SPINDLE MICROTUBULES"/>
    <property type="match status" value="1"/>
</dbReference>
<comment type="subcellular location">
    <subcellularLocation>
        <location evidence="2">Cytoplasm</location>
    </subcellularLocation>
    <subcellularLocation>
        <location evidence="1">Nucleus</location>
    </subcellularLocation>
</comment>
<dbReference type="GO" id="GO:0051301">
    <property type="term" value="P:cell division"/>
    <property type="evidence" value="ECO:0007669"/>
    <property type="project" value="UniProtKB-KW"/>
</dbReference>
<keyword evidence="3" id="KW-0963">Cytoplasm</keyword>
<dbReference type="GO" id="GO:0051295">
    <property type="term" value="P:establishment of meiotic spindle localization"/>
    <property type="evidence" value="ECO:0007669"/>
    <property type="project" value="TreeGrafter"/>
</dbReference>
<dbReference type="InterPro" id="IPR031549">
    <property type="entry name" value="ASH"/>
</dbReference>
<dbReference type="Gene3D" id="1.20.5.190">
    <property type="match status" value="3"/>
</dbReference>
<keyword evidence="9" id="KW-0175">Coiled coil</keyword>
<keyword evidence="4" id="KW-0597">Phosphoprotein</keyword>
<dbReference type="Pfam" id="PF00307">
    <property type="entry name" value="CH"/>
    <property type="match status" value="2"/>
</dbReference>
<dbReference type="SUPFAM" id="SSF47576">
    <property type="entry name" value="Calponin-homology domain, CH-domain"/>
    <property type="match status" value="1"/>
</dbReference>
<dbReference type="InterPro" id="IPR001715">
    <property type="entry name" value="CH_dom"/>
</dbReference>
<feature type="compositionally biased region" description="Low complexity" evidence="12">
    <location>
        <begin position="49"/>
        <end position="75"/>
    </location>
</feature>
<dbReference type="GO" id="GO:0005516">
    <property type="term" value="F:calmodulin binding"/>
    <property type="evidence" value="ECO:0007669"/>
    <property type="project" value="UniProtKB-KW"/>
</dbReference>
<dbReference type="Pfam" id="PF15780">
    <property type="entry name" value="ASH"/>
    <property type="match status" value="1"/>
</dbReference>
<evidence type="ECO:0000313" key="15">
    <source>
        <dbReference type="Proteomes" id="UP001165065"/>
    </source>
</evidence>
<dbReference type="GO" id="GO:0000278">
    <property type="term" value="P:mitotic cell cycle"/>
    <property type="evidence" value="ECO:0007669"/>
    <property type="project" value="TreeGrafter"/>
</dbReference>
<evidence type="ECO:0000313" key="14">
    <source>
        <dbReference type="EMBL" id="GMI44842.1"/>
    </source>
</evidence>
<dbReference type="GO" id="GO:0005737">
    <property type="term" value="C:cytoplasm"/>
    <property type="evidence" value="ECO:0007669"/>
    <property type="project" value="UniProtKB-SubCell"/>
</dbReference>
<keyword evidence="11" id="KW-0131">Cell cycle</keyword>
<evidence type="ECO:0000256" key="7">
    <source>
        <dbReference type="ARBA" id="ARBA00022776"/>
    </source>
</evidence>
<proteinExistence type="predicted"/>
<evidence type="ECO:0000256" key="5">
    <source>
        <dbReference type="ARBA" id="ARBA00022618"/>
    </source>
</evidence>
<dbReference type="CDD" id="cd21224">
    <property type="entry name" value="CH_ASPM_rpt2"/>
    <property type="match status" value="1"/>
</dbReference>
<name>A0A9W7GG64_9STRA</name>
<dbReference type="PROSITE" id="PS50096">
    <property type="entry name" value="IQ"/>
    <property type="match status" value="2"/>
</dbReference>
<evidence type="ECO:0000259" key="13">
    <source>
        <dbReference type="PROSITE" id="PS50021"/>
    </source>
</evidence>
<evidence type="ECO:0000256" key="12">
    <source>
        <dbReference type="SAM" id="MobiDB-lite"/>
    </source>
</evidence>
<dbReference type="Gene3D" id="1.10.418.10">
    <property type="entry name" value="Calponin-like domain"/>
    <property type="match status" value="2"/>
</dbReference>
<dbReference type="PROSITE" id="PS50021">
    <property type="entry name" value="CH"/>
    <property type="match status" value="2"/>
</dbReference>
<dbReference type="InterPro" id="IPR000048">
    <property type="entry name" value="IQ_motif_EF-hand-BS"/>
</dbReference>
<dbReference type="SMART" id="SM00015">
    <property type="entry name" value="IQ"/>
    <property type="match status" value="7"/>
</dbReference>
<dbReference type="Proteomes" id="UP001165065">
    <property type="component" value="Unassembled WGS sequence"/>
</dbReference>
<dbReference type="OrthoDB" id="2148418at2759"/>
<feature type="compositionally biased region" description="Low complexity" evidence="12">
    <location>
        <begin position="247"/>
        <end position="259"/>
    </location>
</feature>
<feature type="region of interest" description="Disordered" evidence="12">
    <location>
        <begin position="225"/>
        <end position="292"/>
    </location>
</feature>
<accession>A0A9W7GG64</accession>
<dbReference type="InterPro" id="IPR036872">
    <property type="entry name" value="CH_dom_sf"/>
</dbReference>
<dbReference type="GO" id="GO:0007051">
    <property type="term" value="P:spindle organization"/>
    <property type="evidence" value="ECO:0007669"/>
    <property type="project" value="TreeGrafter"/>
</dbReference>
<dbReference type="SMART" id="SM00033">
    <property type="entry name" value="CH"/>
    <property type="match status" value="2"/>
</dbReference>
<dbReference type="GO" id="GO:0000922">
    <property type="term" value="C:spindle pole"/>
    <property type="evidence" value="ECO:0007669"/>
    <property type="project" value="TreeGrafter"/>
</dbReference>
<evidence type="ECO:0000256" key="2">
    <source>
        <dbReference type="ARBA" id="ARBA00004496"/>
    </source>
</evidence>
<evidence type="ECO:0000256" key="10">
    <source>
        <dbReference type="ARBA" id="ARBA00023242"/>
    </source>
</evidence>
<dbReference type="GO" id="GO:0005634">
    <property type="term" value="C:nucleus"/>
    <property type="evidence" value="ECO:0007669"/>
    <property type="project" value="UniProtKB-SubCell"/>
</dbReference>